<feature type="non-terminal residue" evidence="1">
    <location>
        <position position="273"/>
    </location>
</feature>
<accession>X1HGF9</accession>
<protein>
    <submittedName>
        <fullName evidence="1">Uncharacterized protein</fullName>
    </submittedName>
</protein>
<proteinExistence type="predicted"/>
<comment type="caution">
    <text evidence="1">The sequence shown here is derived from an EMBL/GenBank/DDBJ whole genome shotgun (WGS) entry which is preliminary data.</text>
</comment>
<name>X1HGF9_9ZZZZ</name>
<gene>
    <name evidence="1" type="ORF">S03H2_41349</name>
</gene>
<feature type="non-terminal residue" evidence="1">
    <location>
        <position position="1"/>
    </location>
</feature>
<reference evidence="1" key="1">
    <citation type="journal article" date="2014" name="Front. Microbiol.">
        <title>High frequency of phylogenetically diverse reductive dehalogenase-homologous genes in deep subseafloor sedimentary metagenomes.</title>
        <authorList>
            <person name="Kawai M."/>
            <person name="Futagami T."/>
            <person name="Toyoda A."/>
            <person name="Takaki Y."/>
            <person name="Nishi S."/>
            <person name="Hori S."/>
            <person name="Arai W."/>
            <person name="Tsubouchi T."/>
            <person name="Morono Y."/>
            <person name="Uchiyama I."/>
            <person name="Ito T."/>
            <person name="Fujiyama A."/>
            <person name="Inagaki F."/>
            <person name="Takami H."/>
        </authorList>
    </citation>
    <scope>NUCLEOTIDE SEQUENCE</scope>
    <source>
        <strain evidence="1">Expedition CK06-06</strain>
    </source>
</reference>
<dbReference type="AlphaFoldDB" id="X1HGF9"/>
<organism evidence="1">
    <name type="scientific">marine sediment metagenome</name>
    <dbReference type="NCBI Taxonomy" id="412755"/>
    <lineage>
        <taxon>unclassified sequences</taxon>
        <taxon>metagenomes</taxon>
        <taxon>ecological metagenomes</taxon>
    </lineage>
</organism>
<dbReference type="EMBL" id="BARU01025680">
    <property type="protein sequence ID" value="GAH69281.1"/>
    <property type="molecule type" value="Genomic_DNA"/>
</dbReference>
<evidence type="ECO:0000313" key="1">
    <source>
        <dbReference type="EMBL" id="GAH69281.1"/>
    </source>
</evidence>
<sequence length="273" mass="31485">DRLNLITLQDWVVEHDLYRAVFKFDLIGTESGNVTLAANDQISLTIDNTKLYYPGNDNVVYFYYDSFAKKWSAYVNENSNDQLNITDTDPVMKPRIETRYASVDQGIVVKSIESQYYKRINDQTDFEKYKSLILSYKLKESHADAINLDSKDSILKPINAFAQVSADVDVIYSFHDDMLEDNVFSYNLNPIFTTNSYDNLGNYLINEAGFIPRDSTALKYFNVSSTSGNNYTPEYNNISQFFEFLDNEDSGYYEVTTTGYDKRENPRINEIDA</sequence>